<feature type="non-terminal residue" evidence="1">
    <location>
        <position position="35"/>
    </location>
</feature>
<protein>
    <submittedName>
        <fullName evidence="1">Uncharacterized protein</fullName>
    </submittedName>
</protein>
<accession>A0ABN9G3B9</accession>
<proteinExistence type="predicted"/>
<comment type="caution">
    <text evidence="1">The sequence shown here is derived from an EMBL/GenBank/DDBJ whole genome shotgun (WGS) entry which is preliminary data.</text>
</comment>
<organism evidence="1 2">
    <name type="scientific">Staurois parvus</name>
    <dbReference type="NCBI Taxonomy" id="386267"/>
    <lineage>
        <taxon>Eukaryota</taxon>
        <taxon>Metazoa</taxon>
        <taxon>Chordata</taxon>
        <taxon>Craniata</taxon>
        <taxon>Vertebrata</taxon>
        <taxon>Euteleostomi</taxon>
        <taxon>Amphibia</taxon>
        <taxon>Batrachia</taxon>
        <taxon>Anura</taxon>
        <taxon>Neobatrachia</taxon>
        <taxon>Ranoidea</taxon>
        <taxon>Ranidae</taxon>
        <taxon>Staurois</taxon>
    </lineage>
</organism>
<gene>
    <name evidence="1" type="ORF">SPARVUS_LOCUS13059928</name>
</gene>
<sequence length="35" mass="4058">MTNHSSRSVSQWLQEFREMIAFSAFVGVKAINEKK</sequence>
<evidence type="ECO:0000313" key="1">
    <source>
        <dbReference type="EMBL" id="CAI9602013.1"/>
    </source>
</evidence>
<dbReference type="Proteomes" id="UP001162483">
    <property type="component" value="Unassembled WGS sequence"/>
</dbReference>
<dbReference type="EMBL" id="CATNWA010017637">
    <property type="protein sequence ID" value="CAI9602013.1"/>
    <property type="molecule type" value="Genomic_DNA"/>
</dbReference>
<keyword evidence="2" id="KW-1185">Reference proteome</keyword>
<evidence type="ECO:0000313" key="2">
    <source>
        <dbReference type="Proteomes" id="UP001162483"/>
    </source>
</evidence>
<name>A0ABN9G3B9_9NEOB</name>
<reference evidence="1" key="1">
    <citation type="submission" date="2023-05" db="EMBL/GenBank/DDBJ databases">
        <authorList>
            <person name="Stuckert A."/>
        </authorList>
    </citation>
    <scope>NUCLEOTIDE SEQUENCE</scope>
</reference>